<dbReference type="Proteomes" id="UP000075420">
    <property type="component" value="Unassembled WGS sequence"/>
</dbReference>
<proteinExistence type="predicted"/>
<comment type="caution">
    <text evidence="2">The sequence shown here is derived from an EMBL/GenBank/DDBJ whole genome shotgun (WGS) entry which is preliminary data.</text>
</comment>
<sequence length="603" mass="66033">MRRASIVLVRCALALSGALLAAAAHAQQRAPAAAPEHAGYSSYERATLERALARLGATLDPAPEGKIVEGIDVVPFEVIEDRDPAPGFLNWFHALSRPYVIRREVLLSVGRPYEQALADESARVLRGLNQLSLVLVFAVRGSAPDRVRVAVATKDVWSLRLNSNYRFAGGNLEYLFLQPAETNLLGVHHAIAAQIELDPGALSLGVAYAMPRVGGSRVRLRTELNAIIGRETGALEGSSGEFVYGQPLYATEAEWAWEAEITWRDEVTRRFIGTRLATFDAAATPADDRIPYRYRSDLLVGGYTVTRSFGGRGAAAASGVKHDVSLGIEASRKVYRVGELAGFAPSALAEFERREMPVSDTRVAPVLKYSTYSTRFSRVLDFNTLALQEDYRLGHELSIAIYPVTTALNSTRSFLGVRAAAAYTVALGDGLARAVVETVTELDRSQIFDASVEARARVHTPSFGVGRLVFDVRLFDRYRNYLNRRSQLGGDTRLRGYPTGAFLGEDVLSANLELRTRPLEIWSCQIAGAAFFDAGDAFDGHDDMRLKQSAGFGVRALFPQLNRIVMRADWGFPLTRGYREPDSLPGDIVVTFGQAFPMLPADE</sequence>
<evidence type="ECO:0000313" key="2">
    <source>
        <dbReference type="EMBL" id="KYF50347.1"/>
    </source>
</evidence>
<evidence type="ECO:0000313" key="3">
    <source>
        <dbReference type="Proteomes" id="UP000075420"/>
    </source>
</evidence>
<evidence type="ECO:0000256" key="1">
    <source>
        <dbReference type="SAM" id="SignalP"/>
    </source>
</evidence>
<evidence type="ECO:0008006" key="4">
    <source>
        <dbReference type="Google" id="ProtNLM"/>
    </source>
</evidence>
<dbReference type="EMBL" id="JELY01003222">
    <property type="protein sequence ID" value="KYF50347.1"/>
    <property type="molecule type" value="Genomic_DNA"/>
</dbReference>
<protein>
    <recommendedName>
        <fullName evidence="4">Bacterial surface antigen (D15) domain-containing protein</fullName>
    </recommendedName>
</protein>
<keyword evidence="1" id="KW-0732">Signal</keyword>
<accession>A0A150P3W1</accession>
<dbReference type="Gene3D" id="2.40.160.50">
    <property type="entry name" value="membrane protein fhac: a member of the omp85/tpsb transporter family"/>
    <property type="match status" value="1"/>
</dbReference>
<name>A0A150P3W1_SORCE</name>
<reference evidence="2 3" key="1">
    <citation type="submission" date="2014-02" db="EMBL/GenBank/DDBJ databases">
        <title>The small core and large imbalanced accessory genome model reveals a collaborative survival strategy of Sorangium cellulosum strains in nature.</title>
        <authorList>
            <person name="Han K."/>
            <person name="Peng R."/>
            <person name="Blom J."/>
            <person name="Li Y.-Z."/>
        </authorList>
    </citation>
    <scope>NUCLEOTIDE SEQUENCE [LARGE SCALE GENOMIC DNA]</scope>
    <source>
        <strain evidence="2 3">So0157-25</strain>
    </source>
</reference>
<gene>
    <name evidence="2" type="ORF">BE08_07560</name>
</gene>
<dbReference type="AlphaFoldDB" id="A0A150P3W1"/>
<feature type="signal peptide" evidence="1">
    <location>
        <begin position="1"/>
        <end position="26"/>
    </location>
</feature>
<organism evidence="2 3">
    <name type="scientific">Sorangium cellulosum</name>
    <name type="common">Polyangium cellulosum</name>
    <dbReference type="NCBI Taxonomy" id="56"/>
    <lineage>
        <taxon>Bacteria</taxon>
        <taxon>Pseudomonadati</taxon>
        <taxon>Myxococcota</taxon>
        <taxon>Polyangia</taxon>
        <taxon>Polyangiales</taxon>
        <taxon>Polyangiaceae</taxon>
        <taxon>Sorangium</taxon>
    </lineage>
</organism>
<feature type="chain" id="PRO_5007565611" description="Bacterial surface antigen (D15) domain-containing protein" evidence="1">
    <location>
        <begin position="27"/>
        <end position="603"/>
    </location>
</feature>